<feature type="compositionally biased region" description="Basic and acidic residues" evidence="1">
    <location>
        <begin position="94"/>
        <end position="103"/>
    </location>
</feature>
<dbReference type="AlphaFoldDB" id="A0A8J2PL46"/>
<feature type="region of interest" description="Disordered" evidence="1">
    <location>
        <begin position="1"/>
        <end position="167"/>
    </location>
</feature>
<proteinExistence type="predicted"/>
<comment type="caution">
    <text evidence="2">The sequence shown here is derived from an EMBL/GenBank/DDBJ whole genome shotgun (WGS) entry which is preliminary data.</text>
</comment>
<feature type="non-terminal residue" evidence="2">
    <location>
        <position position="1"/>
    </location>
</feature>
<feature type="non-terminal residue" evidence="2">
    <location>
        <position position="196"/>
    </location>
</feature>
<protein>
    <submittedName>
        <fullName evidence="2">Uncharacterized protein</fullName>
    </submittedName>
</protein>
<evidence type="ECO:0000313" key="2">
    <source>
        <dbReference type="EMBL" id="CAG7827639.1"/>
    </source>
</evidence>
<feature type="compositionally biased region" description="Polar residues" evidence="1">
    <location>
        <begin position="106"/>
        <end position="130"/>
    </location>
</feature>
<keyword evidence="3" id="KW-1185">Reference proteome</keyword>
<accession>A0A8J2PL46</accession>
<feature type="compositionally biased region" description="Polar residues" evidence="1">
    <location>
        <begin position="64"/>
        <end position="93"/>
    </location>
</feature>
<dbReference type="Proteomes" id="UP000708208">
    <property type="component" value="Unassembled WGS sequence"/>
</dbReference>
<name>A0A8J2PL46_9HEXA</name>
<reference evidence="2" key="1">
    <citation type="submission" date="2021-06" db="EMBL/GenBank/DDBJ databases">
        <authorList>
            <person name="Hodson N. C."/>
            <person name="Mongue J. A."/>
            <person name="Jaron S. K."/>
        </authorList>
    </citation>
    <scope>NUCLEOTIDE SEQUENCE</scope>
</reference>
<gene>
    <name evidence="2" type="ORF">AFUS01_LOCUS37615</name>
</gene>
<organism evidence="2 3">
    <name type="scientific">Allacma fusca</name>
    <dbReference type="NCBI Taxonomy" id="39272"/>
    <lineage>
        <taxon>Eukaryota</taxon>
        <taxon>Metazoa</taxon>
        <taxon>Ecdysozoa</taxon>
        <taxon>Arthropoda</taxon>
        <taxon>Hexapoda</taxon>
        <taxon>Collembola</taxon>
        <taxon>Symphypleona</taxon>
        <taxon>Sminthuridae</taxon>
        <taxon>Allacma</taxon>
    </lineage>
</organism>
<evidence type="ECO:0000313" key="3">
    <source>
        <dbReference type="Proteomes" id="UP000708208"/>
    </source>
</evidence>
<dbReference type="EMBL" id="CAJVCH010544287">
    <property type="protein sequence ID" value="CAG7827639.1"/>
    <property type="molecule type" value="Genomic_DNA"/>
</dbReference>
<evidence type="ECO:0000256" key="1">
    <source>
        <dbReference type="SAM" id="MobiDB-lite"/>
    </source>
</evidence>
<sequence>LTTQIQSSPSVDEDVEAPEICGDEAVTTPRYAATETTPEEKSANVSPLSTLTSPEQIEHKFELTNIQENLTPTALNGNKENDRNISTSQTQEQVRNDEGREPEDSIPQNLRSDIKNKSSVLGSIRSTTAQVAEVEEKSESQKRAEREEVLVKEGDAEDGKQDQTPVSIAPGCSAQFTSSTCSSLILTVVGNNKDTT</sequence>
<feature type="compositionally biased region" description="Basic and acidic residues" evidence="1">
    <location>
        <begin position="134"/>
        <end position="161"/>
    </location>
</feature>
<feature type="compositionally biased region" description="Polar residues" evidence="1">
    <location>
        <begin position="1"/>
        <end position="10"/>
    </location>
</feature>
<feature type="compositionally biased region" description="Polar residues" evidence="1">
    <location>
        <begin position="43"/>
        <end position="55"/>
    </location>
</feature>